<evidence type="ECO:0000256" key="2">
    <source>
        <dbReference type="SAM" id="SignalP"/>
    </source>
</evidence>
<comment type="caution">
    <text evidence="3">The sequence shown here is derived from an EMBL/GenBank/DDBJ whole genome shotgun (WGS) entry which is preliminary data.</text>
</comment>
<accession>A0A508T5K7</accession>
<evidence type="ECO:0000313" key="4">
    <source>
        <dbReference type="Proteomes" id="UP000328092"/>
    </source>
</evidence>
<organism evidence="3 4">
    <name type="scientific">Bradyrhizobium ivorense</name>
    <dbReference type="NCBI Taxonomy" id="2511166"/>
    <lineage>
        <taxon>Bacteria</taxon>
        <taxon>Pseudomonadati</taxon>
        <taxon>Pseudomonadota</taxon>
        <taxon>Alphaproteobacteria</taxon>
        <taxon>Hyphomicrobiales</taxon>
        <taxon>Nitrobacteraceae</taxon>
        <taxon>Bradyrhizobium</taxon>
    </lineage>
</organism>
<dbReference type="AlphaFoldDB" id="A0A508T5K7"/>
<evidence type="ECO:0000256" key="1">
    <source>
        <dbReference type="SAM" id="MobiDB-lite"/>
    </source>
</evidence>
<keyword evidence="2" id="KW-0732">Signal</keyword>
<protein>
    <submittedName>
        <fullName evidence="3">Uncharacterized protein</fullName>
    </submittedName>
</protein>
<reference evidence="3" key="1">
    <citation type="submission" date="2019-02" db="EMBL/GenBank/DDBJ databases">
        <authorList>
            <person name="Pothier F.J."/>
        </authorList>
    </citation>
    <scope>NUCLEOTIDE SEQUENCE</scope>
    <source>
        <strain evidence="3">CI-1B</strain>
    </source>
</reference>
<sequence length="150" mass="16260">MVLKNLCVAAICTASLALGGVALADEYRPNEYFSLDLSKAVLSPKRLGPPAQFEPVPVEAKADHSSDPQASVAPKVEETKVAPKKAVQTTRVEPPAAHEKTPAHEKRRAATHVPARAKLTRRHGSPLDAQARDVRIQTWPCRSGGICNWR</sequence>
<keyword evidence="4" id="KW-1185">Reference proteome</keyword>
<name>A0A508T5K7_9BRAD</name>
<gene>
    <name evidence="3" type="ORF">CI1B_33360</name>
</gene>
<evidence type="ECO:0000313" key="3">
    <source>
        <dbReference type="EMBL" id="VIO70682.1"/>
    </source>
</evidence>
<dbReference type="EMBL" id="CAADFC020000012">
    <property type="protein sequence ID" value="VIO70682.1"/>
    <property type="molecule type" value="Genomic_DNA"/>
</dbReference>
<feature type="chain" id="PRO_5021248115" evidence="2">
    <location>
        <begin position="25"/>
        <end position="150"/>
    </location>
</feature>
<proteinExistence type="predicted"/>
<feature type="signal peptide" evidence="2">
    <location>
        <begin position="1"/>
        <end position="24"/>
    </location>
</feature>
<feature type="region of interest" description="Disordered" evidence="1">
    <location>
        <begin position="57"/>
        <end position="125"/>
    </location>
</feature>
<dbReference type="Proteomes" id="UP000328092">
    <property type="component" value="Unassembled WGS sequence"/>
</dbReference>
<dbReference type="RefSeq" id="WP_172628080.1">
    <property type="nucleotide sequence ID" value="NZ_CAADFC020000012.1"/>
</dbReference>